<dbReference type="InterPro" id="IPR003661">
    <property type="entry name" value="HisK_dim/P_dom"/>
</dbReference>
<evidence type="ECO:0000256" key="4">
    <source>
        <dbReference type="ARBA" id="ARBA00022553"/>
    </source>
</evidence>
<feature type="transmembrane region" description="Helical" evidence="9">
    <location>
        <begin position="178"/>
        <end position="198"/>
    </location>
</feature>
<sequence length="490" mass="56268">MKLSLYQRLSISLLALFAVIALGFYLWSDTLKTQLRFEAQQRLHLSLAANLARDNPLLQQGEYDFKALQNLFHTLMVLGPAFEFYFVAPDGAILAHSADESRIHRQSIDIRPINLLTQNQAALPIFGDDPRHTNRKKIFSAAPVFNGVTLQGYLYVIVAGERYETILDRTNTSKEMQVYLAFSGIALIMLLVLMLGLFRFFTHPIRRLADEMKRFRSSGFEQNQMQLYPWPQHDHNEVNQLGNLFNQMVAKINRQFDQLNHNEKNRRELLTHISHDLRTPLANMQGYLETLSLNHALSEAQKQEFLQIALTNAKQLNCLIEQLFELAHLEAGQVSVNLEHFNLTELLYDVSDKFKLSASNKNILINVRPEFGHFMVHSDIGKIERVITNLLDNALRHTPANGEIELSIIEVDEYTLQVAIRDNGTGIRKEELSYIFDARYRASNASEDCKKHNGLGLTICKRLLEILNNDINVTSELGQGTRFFFNLRRN</sequence>
<dbReference type="GO" id="GO:0000155">
    <property type="term" value="F:phosphorelay sensor kinase activity"/>
    <property type="evidence" value="ECO:0007669"/>
    <property type="project" value="InterPro"/>
</dbReference>
<keyword evidence="6 12" id="KW-0418">Kinase</keyword>
<keyword evidence="7" id="KW-0902">Two-component regulatory system</keyword>
<dbReference type="FunFam" id="1.10.287.130:FF:000001">
    <property type="entry name" value="Two-component sensor histidine kinase"/>
    <property type="match status" value="1"/>
</dbReference>
<dbReference type="EC" id="2.7.13.3" evidence="3"/>
<evidence type="ECO:0000256" key="5">
    <source>
        <dbReference type="ARBA" id="ARBA00022679"/>
    </source>
</evidence>
<evidence type="ECO:0000256" key="8">
    <source>
        <dbReference type="ARBA" id="ARBA00023136"/>
    </source>
</evidence>
<dbReference type="EMBL" id="VCBC01000014">
    <property type="protein sequence ID" value="TLU61818.1"/>
    <property type="molecule type" value="Genomic_DNA"/>
</dbReference>
<dbReference type="FunFam" id="3.30.565.10:FF:000006">
    <property type="entry name" value="Sensor histidine kinase WalK"/>
    <property type="match status" value="1"/>
</dbReference>
<dbReference type="Gene3D" id="1.10.287.130">
    <property type="match status" value="1"/>
</dbReference>
<evidence type="ECO:0000256" key="2">
    <source>
        <dbReference type="ARBA" id="ARBA00004370"/>
    </source>
</evidence>
<gene>
    <name evidence="12" type="ORF">FE810_13440</name>
</gene>
<dbReference type="AlphaFoldDB" id="A0A5R9II34"/>
<dbReference type="PANTHER" id="PTHR43711:SF1">
    <property type="entry name" value="HISTIDINE KINASE 1"/>
    <property type="match status" value="1"/>
</dbReference>
<evidence type="ECO:0000256" key="9">
    <source>
        <dbReference type="SAM" id="Phobius"/>
    </source>
</evidence>
<dbReference type="InterPro" id="IPR004358">
    <property type="entry name" value="Sig_transdc_His_kin-like_C"/>
</dbReference>
<dbReference type="InterPro" id="IPR003660">
    <property type="entry name" value="HAMP_dom"/>
</dbReference>
<name>A0A5R9II34_9GAMM</name>
<dbReference type="Proteomes" id="UP000307790">
    <property type="component" value="Unassembled WGS sequence"/>
</dbReference>
<keyword evidence="8 9" id="KW-0472">Membrane</keyword>
<dbReference type="Pfam" id="PF00512">
    <property type="entry name" value="HisKA"/>
    <property type="match status" value="1"/>
</dbReference>
<dbReference type="SUPFAM" id="SSF47384">
    <property type="entry name" value="Homodimeric domain of signal transducing histidine kinase"/>
    <property type="match status" value="1"/>
</dbReference>
<protein>
    <recommendedName>
        <fullName evidence="3">histidine kinase</fullName>
        <ecNumber evidence="3">2.7.13.3</ecNumber>
    </recommendedName>
</protein>
<dbReference type="CDD" id="cd00082">
    <property type="entry name" value="HisKA"/>
    <property type="match status" value="1"/>
</dbReference>
<dbReference type="SMART" id="SM00388">
    <property type="entry name" value="HisKA"/>
    <property type="match status" value="1"/>
</dbReference>
<organism evidence="12 13">
    <name type="scientific">Thalassotalea litorea</name>
    <dbReference type="NCBI Taxonomy" id="2020715"/>
    <lineage>
        <taxon>Bacteria</taxon>
        <taxon>Pseudomonadati</taxon>
        <taxon>Pseudomonadota</taxon>
        <taxon>Gammaproteobacteria</taxon>
        <taxon>Alteromonadales</taxon>
        <taxon>Colwelliaceae</taxon>
        <taxon>Thalassotalea</taxon>
    </lineage>
</organism>
<comment type="subcellular location">
    <subcellularLocation>
        <location evidence="2">Membrane</location>
    </subcellularLocation>
</comment>
<feature type="domain" description="HAMP" evidence="11">
    <location>
        <begin position="199"/>
        <end position="257"/>
    </location>
</feature>
<keyword evidence="5" id="KW-0808">Transferase</keyword>
<evidence type="ECO:0000313" key="13">
    <source>
        <dbReference type="Proteomes" id="UP000307790"/>
    </source>
</evidence>
<evidence type="ECO:0000256" key="6">
    <source>
        <dbReference type="ARBA" id="ARBA00022777"/>
    </source>
</evidence>
<keyword evidence="9" id="KW-1133">Transmembrane helix</keyword>
<dbReference type="GO" id="GO:0005886">
    <property type="term" value="C:plasma membrane"/>
    <property type="evidence" value="ECO:0007669"/>
    <property type="project" value="UniProtKB-ARBA"/>
</dbReference>
<dbReference type="PROSITE" id="PS50885">
    <property type="entry name" value="HAMP"/>
    <property type="match status" value="1"/>
</dbReference>
<reference evidence="12 13" key="1">
    <citation type="submission" date="2019-05" db="EMBL/GenBank/DDBJ databases">
        <title>Genome sequences of Thalassotalea litorea 1K03283.</title>
        <authorList>
            <person name="Zhang D."/>
        </authorList>
    </citation>
    <scope>NUCLEOTIDE SEQUENCE [LARGE SCALE GENOMIC DNA]</scope>
    <source>
        <strain evidence="12 13">MCCC 1K03283</strain>
    </source>
</reference>
<dbReference type="InterPro" id="IPR050736">
    <property type="entry name" value="Sensor_HK_Regulatory"/>
</dbReference>
<accession>A0A5R9II34</accession>
<dbReference type="Gene3D" id="6.10.340.10">
    <property type="match status" value="1"/>
</dbReference>
<evidence type="ECO:0000313" key="12">
    <source>
        <dbReference type="EMBL" id="TLU61818.1"/>
    </source>
</evidence>
<evidence type="ECO:0000259" key="10">
    <source>
        <dbReference type="PROSITE" id="PS50109"/>
    </source>
</evidence>
<keyword evidence="9" id="KW-0812">Transmembrane</keyword>
<dbReference type="PANTHER" id="PTHR43711">
    <property type="entry name" value="TWO-COMPONENT HISTIDINE KINASE"/>
    <property type="match status" value="1"/>
</dbReference>
<dbReference type="InterPro" id="IPR003594">
    <property type="entry name" value="HATPase_dom"/>
</dbReference>
<comment type="caution">
    <text evidence="12">The sequence shown here is derived from an EMBL/GenBank/DDBJ whole genome shotgun (WGS) entry which is preliminary data.</text>
</comment>
<feature type="transmembrane region" description="Helical" evidence="9">
    <location>
        <begin position="6"/>
        <end position="27"/>
    </location>
</feature>
<comment type="catalytic activity">
    <reaction evidence="1">
        <text>ATP + protein L-histidine = ADP + protein N-phospho-L-histidine.</text>
        <dbReference type="EC" id="2.7.13.3"/>
    </reaction>
</comment>
<feature type="domain" description="Histidine kinase" evidence="10">
    <location>
        <begin position="272"/>
        <end position="490"/>
    </location>
</feature>
<dbReference type="Gene3D" id="3.30.565.10">
    <property type="entry name" value="Histidine kinase-like ATPase, C-terminal domain"/>
    <property type="match status" value="1"/>
</dbReference>
<dbReference type="SUPFAM" id="SSF55874">
    <property type="entry name" value="ATPase domain of HSP90 chaperone/DNA topoisomerase II/histidine kinase"/>
    <property type="match status" value="1"/>
</dbReference>
<dbReference type="PRINTS" id="PR00344">
    <property type="entry name" value="BCTRLSENSOR"/>
</dbReference>
<dbReference type="RefSeq" id="WP_138320584.1">
    <property type="nucleotide sequence ID" value="NZ_VCBC01000014.1"/>
</dbReference>
<keyword evidence="4" id="KW-0597">Phosphoprotein</keyword>
<feature type="transmembrane region" description="Helical" evidence="9">
    <location>
        <begin position="138"/>
        <end position="158"/>
    </location>
</feature>
<dbReference type="PROSITE" id="PS50109">
    <property type="entry name" value="HIS_KIN"/>
    <property type="match status" value="1"/>
</dbReference>
<evidence type="ECO:0000256" key="7">
    <source>
        <dbReference type="ARBA" id="ARBA00023012"/>
    </source>
</evidence>
<dbReference type="Pfam" id="PF02518">
    <property type="entry name" value="HATPase_c"/>
    <property type="match status" value="1"/>
</dbReference>
<proteinExistence type="predicted"/>
<evidence type="ECO:0000256" key="1">
    <source>
        <dbReference type="ARBA" id="ARBA00000085"/>
    </source>
</evidence>
<dbReference type="SMART" id="SM00387">
    <property type="entry name" value="HATPase_c"/>
    <property type="match status" value="1"/>
</dbReference>
<dbReference type="InterPro" id="IPR036097">
    <property type="entry name" value="HisK_dim/P_sf"/>
</dbReference>
<evidence type="ECO:0000256" key="3">
    <source>
        <dbReference type="ARBA" id="ARBA00012438"/>
    </source>
</evidence>
<dbReference type="InterPro" id="IPR036890">
    <property type="entry name" value="HATPase_C_sf"/>
</dbReference>
<keyword evidence="13" id="KW-1185">Reference proteome</keyword>
<dbReference type="InterPro" id="IPR005467">
    <property type="entry name" value="His_kinase_dom"/>
</dbReference>
<evidence type="ECO:0000259" key="11">
    <source>
        <dbReference type="PROSITE" id="PS50885"/>
    </source>
</evidence>
<dbReference type="OrthoDB" id="9804645at2"/>